<dbReference type="Proteomes" id="UP000886844">
    <property type="component" value="Unassembled WGS sequence"/>
</dbReference>
<organism evidence="4 5">
    <name type="scientific">Candidatus Alistipes intestinigallinarum</name>
    <dbReference type="NCBI Taxonomy" id="2838440"/>
    <lineage>
        <taxon>Bacteria</taxon>
        <taxon>Pseudomonadati</taxon>
        <taxon>Bacteroidota</taxon>
        <taxon>Bacteroidia</taxon>
        <taxon>Bacteroidales</taxon>
        <taxon>Rikenellaceae</taxon>
        <taxon>Alistipes</taxon>
    </lineage>
</organism>
<accession>A0A9D1YZP0</accession>
<dbReference type="PROSITE" id="PS51257">
    <property type="entry name" value="PROKAR_LIPOPROTEIN"/>
    <property type="match status" value="1"/>
</dbReference>
<evidence type="ECO:0000256" key="2">
    <source>
        <dbReference type="SAM" id="SignalP"/>
    </source>
</evidence>
<reference evidence="4" key="1">
    <citation type="journal article" date="2021" name="PeerJ">
        <title>Extensive microbial diversity within the chicken gut microbiome revealed by metagenomics and culture.</title>
        <authorList>
            <person name="Gilroy R."/>
            <person name="Ravi A."/>
            <person name="Getino M."/>
            <person name="Pursley I."/>
            <person name="Horton D.L."/>
            <person name="Alikhan N.F."/>
            <person name="Baker D."/>
            <person name="Gharbi K."/>
            <person name="Hall N."/>
            <person name="Watson M."/>
            <person name="Adriaenssens E.M."/>
            <person name="Foster-Nyarko E."/>
            <person name="Jarju S."/>
            <person name="Secka A."/>
            <person name="Antonio M."/>
            <person name="Oren A."/>
            <person name="Chaudhuri R.R."/>
            <person name="La Ragione R."/>
            <person name="Hildebrand F."/>
            <person name="Pallen M.J."/>
        </authorList>
    </citation>
    <scope>NUCLEOTIDE SEQUENCE</scope>
    <source>
        <strain evidence="4">5134</strain>
    </source>
</reference>
<sequence>MRRITTLLFAAGIAGSLATGCNSDSKTYTDAEYIMFTDTLSTNRVFPDEAYFAVPIASTVACDYDRTFAVEVIDQGSTAIEGYHYRLKSNTITIKAGERTAKVEVAGYYDHIQDTDSLGFKLRLLIPDQTRWNLYADNDQTKVVLYKGCNYDLDTFCGWCVVTSMLLYDYPSALDQNYQRLIFTEKHPTEPNTIILHDFLYNGYDVTMKLTDQDPNEPVVEMDEDQVLSDEQTVFGQINADDKILGTVSPYYDSYYNTCQKSVALWLYVYLKNIGTMVGTVGHFYNVLEWVSLEEAVRLKTEENISGARDPRDDPDYPYKDQDDQE</sequence>
<feature type="domain" description="DUF4984" evidence="3">
    <location>
        <begin position="140"/>
        <end position="301"/>
    </location>
</feature>
<gene>
    <name evidence="4" type="ORF">H9828_05615</name>
</gene>
<evidence type="ECO:0000313" key="4">
    <source>
        <dbReference type="EMBL" id="HIY68874.1"/>
    </source>
</evidence>
<proteinExistence type="predicted"/>
<name>A0A9D1YZP0_9BACT</name>
<feature type="chain" id="PRO_5038580784" evidence="2">
    <location>
        <begin position="19"/>
        <end position="326"/>
    </location>
</feature>
<dbReference type="EMBL" id="DXDA01000049">
    <property type="protein sequence ID" value="HIY68874.1"/>
    <property type="molecule type" value="Genomic_DNA"/>
</dbReference>
<protein>
    <submittedName>
        <fullName evidence="4">DUF4984 domain-containing protein</fullName>
    </submittedName>
</protein>
<evidence type="ECO:0000259" key="3">
    <source>
        <dbReference type="Pfam" id="PF16372"/>
    </source>
</evidence>
<dbReference type="AlphaFoldDB" id="A0A9D1YZP0"/>
<evidence type="ECO:0000313" key="5">
    <source>
        <dbReference type="Proteomes" id="UP000886844"/>
    </source>
</evidence>
<dbReference type="Pfam" id="PF16372">
    <property type="entry name" value="DUF4984"/>
    <property type="match status" value="1"/>
</dbReference>
<feature type="signal peptide" evidence="2">
    <location>
        <begin position="1"/>
        <end position="18"/>
    </location>
</feature>
<reference evidence="4" key="2">
    <citation type="submission" date="2021-04" db="EMBL/GenBank/DDBJ databases">
        <authorList>
            <person name="Gilroy R."/>
        </authorList>
    </citation>
    <scope>NUCLEOTIDE SEQUENCE</scope>
    <source>
        <strain evidence="4">5134</strain>
    </source>
</reference>
<feature type="region of interest" description="Disordered" evidence="1">
    <location>
        <begin position="302"/>
        <end position="326"/>
    </location>
</feature>
<dbReference type="InterPro" id="IPR032283">
    <property type="entry name" value="DUF4984"/>
</dbReference>
<keyword evidence="2" id="KW-0732">Signal</keyword>
<comment type="caution">
    <text evidence="4">The sequence shown here is derived from an EMBL/GenBank/DDBJ whole genome shotgun (WGS) entry which is preliminary data.</text>
</comment>
<evidence type="ECO:0000256" key="1">
    <source>
        <dbReference type="SAM" id="MobiDB-lite"/>
    </source>
</evidence>